<organism evidence="2 3">
    <name type="scientific">Paraburkholderia steynii</name>
    <dbReference type="NCBI Taxonomy" id="1245441"/>
    <lineage>
        <taxon>Bacteria</taxon>
        <taxon>Pseudomonadati</taxon>
        <taxon>Pseudomonadota</taxon>
        <taxon>Betaproteobacteria</taxon>
        <taxon>Burkholderiales</taxon>
        <taxon>Burkholderiaceae</taxon>
        <taxon>Paraburkholderia</taxon>
    </lineage>
</organism>
<feature type="domain" description="Phasin" evidence="1">
    <location>
        <begin position="9"/>
        <end position="57"/>
    </location>
</feature>
<reference evidence="2 3" key="1">
    <citation type="submission" date="2017-02" db="EMBL/GenBank/DDBJ databases">
        <title>Paraburkholderia sophoroidis sp. nov. and Paraburkholderia steynii sp. nov. rhizobial symbionts of the fynbos legume Hypocalyptus sophoroides.</title>
        <authorList>
            <person name="Steenkamp E.T."/>
            <person name="Beukes C.W."/>
            <person name="Van Zyl E."/>
            <person name="Avontuur J."/>
            <person name="Chan W.Y."/>
            <person name="Hassen A."/>
            <person name="Palmer M."/>
            <person name="Mthombeni L."/>
            <person name="Phalane F."/>
            <person name="Sereme K."/>
            <person name="Venter S.N."/>
        </authorList>
    </citation>
    <scope>NUCLEOTIDE SEQUENCE [LARGE SCALE GENOMIC DNA]</scope>
    <source>
        <strain evidence="2 3">HC1.1ba</strain>
    </source>
</reference>
<comment type="caution">
    <text evidence="2">The sequence shown here is derived from an EMBL/GenBank/DDBJ whole genome shotgun (WGS) entry which is preliminary data.</text>
</comment>
<gene>
    <name evidence="2" type="ORF">BZM27_55575</name>
</gene>
<sequence length="60" mass="6847">MFFMLTQDQVTAIRKVNLDLLFGLSNEVVEGVEKLTDLNIRVSRSTLVDTFDLAQKTWSV</sequence>
<evidence type="ECO:0000313" key="3">
    <source>
        <dbReference type="Proteomes" id="UP000294200"/>
    </source>
</evidence>
<feature type="non-terminal residue" evidence="2">
    <location>
        <position position="60"/>
    </location>
</feature>
<protein>
    <submittedName>
        <fullName evidence="2">Phasin (PHA-granule associated protein)</fullName>
    </submittedName>
</protein>
<dbReference type="Pfam" id="PF09361">
    <property type="entry name" value="Phasin_2"/>
    <property type="match status" value="1"/>
</dbReference>
<accession>A0A4R0WN88</accession>
<dbReference type="Proteomes" id="UP000294200">
    <property type="component" value="Unassembled WGS sequence"/>
</dbReference>
<evidence type="ECO:0000313" key="2">
    <source>
        <dbReference type="EMBL" id="TCF96811.1"/>
    </source>
</evidence>
<evidence type="ECO:0000259" key="1">
    <source>
        <dbReference type="Pfam" id="PF09361"/>
    </source>
</evidence>
<dbReference type="InterPro" id="IPR018968">
    <property type="entry name" value="Phasin"/>
</dbReference>
<dbReference type="AlphaFoldDB" id="A0A4R0WN88"/>
<keyword evidence="3" id="KW-1185">Reference proteome</keyword>
<name>A0A4R0WN88_9BURK</name>
<dbReference type="EMBL" id="MWML01001283">
    <property type="protein sequence ID" value="TCF96811.1"/>
    <property type="molecule type" value="Genomic_DNA"/>
</dbReference>
<proteinExistence type="predicted"/>